<dbReference type="InterPro" id="IPR052026">
    <property type="entry name" value="ExeA_AAA_ATPase_DNA-bind"/>
</dbReference>
<dbReference type="RefSeq" id="WP_262567512.1">
    <property type="nucleotide sequence ID" value="NZ_JAPFCC010000001.1"/>
</dbReference>
<name>A0ABT3MT64_9GAMM</name>
<dbReference type="InterPro" id="IPR027417">
    <property type="entry name" value="P-loop_NTPase"/>
</dbReference>
<feature type="domain" description="ORC1/DEAH AAA+ ATPase" evidence="1">
    <location>
        <begin position="29"/>
        <end position="143"/>
    </location>
</feature>
<evidence type="ECO:0000313" key="3">
    <source>
        <dbReference type="Proteomes" id="UP001209854"/>
    </source>
</evidence>
<proteinExistence type="predicted"/>
<accession>A0ABT3MT64</accession>
<dbReference type="PANTHER" id="PTHR35894:SF5">
    <property type="entry name" value="MU-LIKE PROPHAGE FLUMU DNA TRANSPOSITION PROTEIN B"/>
    <property type="match status" value="1"/>
</dbReference>
<comment type="caution">
    <text evidence="2">The sequence shown here is derived from an EMBL/GenBank/DDBJ whole genome shotgun (WGS) entry which is preliminary data.</text>
</comment>
<organism evidence="2 3">
    <name type="scientific">Endozoicomonas gorgoniicola</name>
    <dbReference type="NCBI Taxonomy" id="1234144"/>
    <lineage>
        <taxon>Bacteria</taxon>
        <taxon>Pseudomonadati</taxon>
        <taxon>Pseudomonadota</taxon>
        <taxon>Gammaproteobacteria</taxon>
        <taxon>Oceanospirillales</taxon>
        <taxon>Endozoicomonadaceae</taxon>
        <taxon>Endozoicomonas</taxon>
    </lineage>
</organism>
<reference evidence="2 3" key="1">
    <citation type="submission" date="2022-10" db="EMBL/GenBank/DDBJ databases">
        <title>High-quality genome sequences of two octocoral-associated bacteria, Endozoicomonas euniceicola EF212 and Endozoicomonas gorgoniicola PS125.</title>
        <authorList>
            <person name="Chiou Y.-J."/>
            <person name="Chen Y.-H."/>
        </authorList>
    </citation>
    <scope>NUCLEOTIDE SEQUENCE [LARGE SCALE GENOMIC DNA]</scope>
    <source>
        <strain evidence="2 3">PS125</strain>
    </source>
</reference>
<dbReference type="EMBL" id="JAPFCC010000001">
    <property type="protein sequence ID" value="MCW7552559.1"/>
    <property type="molecule type" value="Genomic_DNA"/>
</dbReference>
<protein>
    <submittedName>
        <fullName evidence="2">ATP-binding protein</fullName>
    </submittedName>
</protein>
<dbReference type="InterPro" id="IPR049945">
    <property type="entry name" value="AAA_22"/>
</dbReference>
<dbReference type="Gene3D" id="3.40.50.300">
    <property type="entry name" value="P-loop containing nucleotide triphosphate hydrolases"/>
    <property type="match status" value="1"/>
</dbReference>
<dbReference type="SUPFAM" id="SSF52540">
    <property type="entry name" value="P-loop containing nucleoside triphosphate hydrolases"/>
    <property type="match status" value="1"/>
</dbReference>
<dbReference type="Proteomes" id="UP001209854">
    <property type="component" value="Unassembled WGS sequence"/>
</dbReference>
<sequence length="238" mass="26909">MRNITAPVKNVAKLAAQGKALLNAPMRLTHRLGLIHGETGLGKTTATAWFAIQHNAYYVRSMAAWRTPSALLRAICRELEIPPKRYIGDMLDTITNTLSRENRPLFIDEADYLVRFPDLRDTIMDLQDMSTVPIILVGMKEIKKEIKKSEKFDNRFLIDVEFKPLDMTDARLLTDKLCEVIVSDDLLADLYKYARGNTRRITTGLFRIEQVAAQLAVQSMDLANFRAAEGTYFLGVSA</sequence>
<dbReference type="Pfam" id="PF13401">
    <property type="entry name" value="AAA_22"/>
    <property type="match status" value="1"/>
</dbReference>
<evidence type="ECO:0000313" key="2">
    <source>
        <dbReference type="EMBL" id="MCW7552559.1"/>
    </source>
</evidence>
<gene>
    <name evidence="2" type="ORF">NX722_07835</name>
</gene>
<dbReference type="GO" id="GO:0005524">
    <property type="term" value="F:ATP binding"/>
    <property type="evidence" value="ECO:0007669"/>
    <property type="project" value="UniProtKB-KW"/>
</dbReference>
<dbReference type="PANTHER" id="PTHR35894">
    <property type="entry name" value="GENERAL SECRETION PATHWAY PROTEIN A-RELATED"/>
    <property type="match status" value="1"/>
</dbReference>
<keyword evidence="2" id="KW-0547">Nucleotide-binding</keyword>
<evidence type="ECO:0000259" key="1">
    <source>
        <dbReference type="Pfam" id="PF13401"/>
    </source>
</evidence>
<keyword evidence="3" id="KW-1185">Reference proteome</keyword>
<keyword evidence="2" id="KW-0067">ATP-binding</keyword>